<dbReference type="NCBIfam" id="NF047509">
    <property type="entry name" value="Rv3131_FMN_oxido"/>
    <property type="match status" value="1"/>
</dbReference>
<dbReference type="SUPFAM" id="SSF55469">
    <property type="entry name" value="FMN-dependent nitroreductase-like"/>
    <property type="match status" value="2"/>
</dbReference>
<dbReference type="PANTHER" id="PTHR23026">
    <property type="entry name" value="NADPH NITROREDUCTASE"/>
    <property type="match status" value="1"/>
</dbReference>
<name>A0ABT0TZ01_9BACT</name>
<protein>
    <recommendedName>
        <fullName evidence="3">Nitroreductase</fullName>
    </recommendedName>
</protein>
<accession>A0ABT0TZ01</accession>
<comment type="caution">
    <text evidence="1">The sequence shown here is derived from an EMBL/GenBank/DDBJ whole genome shotgun (WGS) entry which is preliminary data.</text>
</comment>
<dbReference type="InterPro" id="IPR050627">
    <property type="entry name" value="Nitroreductase/BluB"/>
</dbReference>
<organism evidence="1 2">
    <name type="scientific">Aporhodopirellula aestuarii</name>
    <dbReference type="NCBI Taxonomy" id="2950107"/>
    <lineage>
        <taxon>Bacteria</taxon>
        <taxon>Pseudomonadati</taxon>
        <taxon>Planctomycetota</taxon>
        <taxon>Planctomycetia</taxon>
        <taxon>Pirellulales</taxon>
        <taxon>Pirellulaceae</taxon>
        <taxon>Aporhodopirellula</taxon>
    </lineage>
</organism>
<gene>
    <name evidence="1" type="ORF">NB063_03665</name>
</gene>
<dbReference type="Gene3D" id="3.40.109.30">
    <property type="entry name" value="putative nitroreductase (tm1586), domain 2"/>
    <property type="match status" value="1"/>
</dbReference>
<dbReference type="InterPro" id="IPR000415">
    <property type="entry name" value="Nitroreductase-like"/>
</dbReference>
<evidence type="ECO:0000313" key="2">
    <source>
        <dbReference type="Proteomes" id="UP001202961"/>
    </source>
</evidence>
<proteinExistence type="predicted"/>
<dbReference type="Gene3D" id="3.40.109.10">
    <property type="entry name" value="NADH Oxidase"/>
    <property type="match status" value="1"/>
</dbReference>
<dbReference type="PANTHER" id="PTHR23026:SF123">
    <property type="entry name" value="NAD(P)H NITROREDUCTASE RV3131-RELATED"/>
    <property type="match status" value="1"/>
</dbReference>
<evidence type="ECO:0008006" key="3">
    <source>
        <dbReference type="Google" id="ProtNLM"/>
    </source>
</evidence>
<keyword evidence="2" id="KW-1185">Reference proteome</keyword>
<dbReference type="EMBL" id="JAMQBK010000012">
    <property type="protein sequence ID" value="MCM2369716.1"/>
    <property type="molecule type" value="Genomic_DNA"/>
</dbReference>
<reference evidence="1 2" key="1">
    <citation type="journal article" date="2022" name="Syst. Appl. Microbiol.">
        <title>Rhodopirellula aestuarii sp. nov., a novel member of the genus Rhodopirellula isolated from brackish sediments collected in the Tagus River estuary, Portugal.</title>
        <authorList>
            <person name="Vitorino I.R."/>
            <person name="Klimek D."/>
            <person name="Calusinska M."/>
            <person name="Lobo-da-Cunha A."/>
            <person name="Vasconcelos V."/>
            <person name="Lage O.M."/>
        </authorList>
    </citation>
    <scope>NUCLEOTIDE SEQUENCE [LARGE SCALE GENOMIC DNA]</scope>
    <source>
        <strain evidence="1 2">ICT_H3.1</strain>
    </source>
</reference>
<sequence>MTITYNDAAMHQRTACLKKRIRQAIEHAVMAPSGHNAQPWKFRMHRDSVDILADRNRSLPVVDPDDRELTISCGAALFHLRLALHHDALSTLVRVLPDPANSDLLARVRISGPHTSDEDEAELFRAIPKRRTNRNVFDAAPVPPSVHDEWYLDAKSEGCWIQLFDEEETKHAIADLVTEGDLIQGSDKAFRHELAKWVHSNRSACRDGMPGYAHGVGTLASYLGPVLVRTFDWGEGQAAKDRQLAEGSPLLVIIGTPRDTPADWIACGQTLAKMLLRGTSRGLSASFLNQPIEVASLRPQLNELCENEGFSQILLRWGYGREVQPTPRRNIEEMLI</sequence>
<dbReference type="Proteomes" id="UP001202961">
    <property type="component" value="Unassembled WGS sequence"/>
</dbReference>
<evidence type="ECO:0000313" key="1">
    <source>
        <dbReference type="EMBL" id="MCM2369716.1"/>
    </source>
</evidence>
<dbReference type="RefSeq" id="WP_250927384.1">
    <property type="nucleotide sequence ID" value="NZ_JAMQBK010000012.1"/>
</dbReference>